<evidence type="ECO:0000313" key="4">
    <source>
        <dbReference type="Proteomes" id="UP000494165"/>
    </source>
</evidence>
<gene>
    <name evidence="3" type="ORF">CLODIP_2_CD14090</name>
</gene>
<dbReference type="AlphaFoldDB" id="A0A8S1CLJ1"/>
<name>A0A8S1CLJ1_9INSE</name>
<feature type="region of interest" description="Disordered" evidence="1">
    <location>
        <begin position="76"/>
        <end position="140"/>
    </location>
</feature>
<organism evidence="3 4">
    <name type="scientific">Cloeon dipterum</name>
    <dbReference type="NCBI Taxonomy" id="197152"/>
    <lineage>
        <taxon>Eukaryota</taxon>
        <taxon>Metazoa</taxon>
        <taxon>Ecdysozoa</taxon>
        <taxon>Arthropoda</taxon>
        <taxon>Hexapoda</taxon>
        <taxon>Insecta</taxon>
        <taxon>Pterygota</taxon>
        <taxon>Palaeoptera</taxon>
        <taxon>Ephemeroptera</taxon>
        <taxon>Pisciforma</taxon>
        <taxon>Baetidae</taxon>
        <taxon>Cloeon</taxon>
    </lineage>
</organism>
<evidence type="ECO:0000256" key="1">
    <source>
        <dbReference type="SAM" id="MobiDB-lite"/>
    </source>
</evidence>
<feature type="domain" description="C2H2-type" evidence="2">
    <location>
        <begin position="147"/>
        <end position="169"/>
    </location>
</feature>
<sequence>MLPQTMSFEEVLLVDATVVLNQFSVDDENTENTITGNSNAVDPIQIQISVSPKKQTQEFNCSSQPMVLDVDLNSIMQNGSSGKQKTKEGKKIRKNSPNKNCSKFPRKLKNNSIQLMQEKPAKRKEKNKPEEKTRVEQTPAPAAKESLLCKDCNTSFSTSVAKNHALAYHGNLGGGVCCGKHFAMDELVQHKQLIHGAVSEVHSVIEIEIKERCQVLDVAMKRMKYGDFQCSLCSFSAYSWTALSDHRQKIHKEKA</sequence>
<dbReference type="Proteomes" id="UP000494165">
    <property type="component" value="Unassembled WGS sequence"/>
</dbReference>
<protein>
    <recommendedName>
        <fullName evidence="2">C2H2-type domain-containing protein</fullName>
    </recommendedName>
</protein>
<dbReference type="InterPro" id="IPR013087">
    <property type="entry name" value="Znf_C2H2_type"/>
</dbReference>
<dbReference type="EMBL" id="CADEPI010000048">
    <property type="protein sequence ID" value="CAB3369800.1"/>
    <property type="molecule type" value="Genomic_DNA"/>
</dbReference>
<feature type="domain" description="C2H2-type" evidence="2">
    <location>
        <begin position="228"/>
        <end position="251"/>
    </location>
</feature>
<dbReference type="SMART" id="SM00355">
    <property type="entry name" value="ZnF_C2H2"/>
    <property type="match status" value="2"/>
</dbReference>
<reference evidence="3 4" key="1">
    <citation type="submission" date="2020-04" db="EMBL/GenBank/DDBJ databases">
        <authorList>
            <person name="Alioto T."/>
            <person name="Alioto T."/>
            <person name="Gomez Garrido J."/>
        </authorList>
    </citation>
    <scope>NUCLEOTIDE SEQUENCE [LARGE SCALE GENOMIC DNA]</scope>
</reference>
<evidence type="ECO:0000313" key="3">
    <source>
        <dbReference type="EMBL" id="CAB3369800.1"/>
    </source>
</evidence>
<accession>A0A8S1CLJ1</accession>
<comment type="caution">
    <text evidence="3">The sequence shown here is derived from an EMBL/GenBank/DDBJ whole genome shotgun (WGS) entry which is preliminary data.</text>
</comment>
<evidence type="ECO:0000259" key="2">
    <source>
        <dbReference type="SMART" id="SM00355"/>
    </source>
</evidence>
<keyword evidence="4" id="KW-1185">Reference proteome</keyword>
<proteinExistence type="predicted"/>